<dbReference type="InterPro" id="IPR001296">
    <property type="entry name" value="Glyco_trans_1"/>
</dbReference>
<dbReference type="RefSeq" id="WP_172316269.1">
    <property type="nucleotide sequence ID" value="NZ_WOEY01000130.1"/>
</dbReference>
<dbReference type="Proteomes" id="UP000652198">
    <property type="component" value="Unassembled WGS sequence"/>
</dbReference>
<gene>
    <name evidence="5" type="ORF">GNZ12_33345</name>
</gene>
<keyword evidence="6" id="KW-1185">Reference proteome</keyword>
<evidence type="ECO:0000313" key="5">
    <source>
        <dbReference type="EMBL" id="NPT46122.1"/>
    </source>
</evidence>
<organism evidence="5 6">
    <name type="scientific">Paraburkholderia solitsugae</name>
    <dbReference type="NCBI Taxonomy" id="2675748"/>
    <lineage>
        <taxon>Bacteria</taxon>
        <taxon>Pseudomonadati</taxon>
        <taxon>Pseudomonadota</taxon>
        <taxon>Betaproteobacteria</taxon>
        <taxon>Burkholderiales</taxon>
        <taxon>Burkholderiaceae</taxon>
        <taxon>Paraburkholderia</taxon>
    </lineage>
</organism>
<evidence type="ECO:0000259" key="3">
    <source>
        <dbReference type="Pfam" id="PF00534"/>
    </source>
</evidence>
<comment type="caution">
    <text evidence="5">The sequence shown here is derived from an EMBL/GenBank/DDBJ whole genome shotgun (WGS) entry which is preliminary data.</text>
</comment>
<sequence length="412" mass="45665">MDDVTERSNAHRKDGSVQAATATDAGAMRSVQRQVPFAGFAINGKFASQRITGVQRVGYELAMAFQRLFPEDTDLPLLLPVDAREEVDLPKAKTVGRRLKGALWEQFALPFATGGRTLLSLCNMGPLFARRQVVMMHDVAVYDLPENYSWKFRLWYRFAFSILKHSASHIVTVSEFSKKRIMARLGIDASRISVVWNGVDHFDRIAADQSILSRLNLQHDGYVLAVGNLSVGKNLARVLAAIEQLSERHDWKFVVVGGCDLRIFNPKAKAGYDLSKNIIAAGFVSDGELRALYENAACFVFPSLYEGFGLPPLEAMLCGCPVVVSREASLPEICGDAAVYCDARSVEDIADKVAQLMGDAALRDTWRARGRAHARHFRWERSARQLLDVLERQLGAGEAARPVRAPPVASRF</sequence>
<feature type="region of interest" description="Disordered" evidence="2">
    <location>
        <begin position="1"/>
        <end position="21"/>
    </location>
</feature>
<dbReference type="PANTHER" id="PTHR46401:SF2">
    <property type="entry name" value="GLYCOSYLTRANSFERASE WBBK-RELATED"/>
    <property type="match status" value="1"/>
</dbReference>
<protein>
    <submittedName>
        <fullName evidence="5">Glycosyltransferase</fullName>
    </submittedName>
</protein>
<dbReference type="Pfam" id="PF00534">
    <property type="entry name" value="Glycos_transf_1"/>
    <property type="match status" value="1"/>
</dbReference>
<dbReference type="Pfam" id="PF13439">
    <property type="entry name" value="Glyco_transf_4"/>
    <property type="match status" value="1"/>
</dbReference>
<evidence type="ECO:0000259" key="4">
    <source>
        <dbReference type="Pfam" id="PF13439"/>
    </source>
</evidence>
<evidence type="ECO:0000313" key="6">
    <source>
        <dbReference type="Proteomes" id="UP000652198"/>
    </source>
</evidence>
<proteinExistence type="predicted"/>
<dbReference type="EMBL" id="WOEY01000130">
    <property type="protein sequence ID" value="NPT46122.1"/>
    <property type="molecule type" value="Genomic_DNA"/>
</dbReference>
<dbReference type="PANTHER" id="PTHR46401">
    <property type="entry name" value="GLYCOSYLTRANSFERASE WBBK-RELATED"/>
    <property type="match status" value="1"/>
</dbReference>
<name>A0ABX2C2L4_9BURK</name>
<accession>A0ABX2C2L4</accession>
<evidence type="ECO:0000256" key="1">
    <source>
        <dbReference type="ARBA" id="ARBA00022679"/>
    </source>
</evidence>
<reference evidence="5 6" key="1">
    <citation type="submission" date="2019-11" db="EMBL/GenBank/DDBJ databases">
        <title>Metabolism of dissolved organic matter in forest soils.</title>
        <authorList>
            <person name="Cyle K.T."/>
            <person name="Wilhelm R.C."/>
            <person name="Martinez C.E."/>
        </authorList>
    </citation>
    <scope>NUCLEOTIDE SEQUENCE [LARGE SCALE GENOMIC DNA]</scope>
    <source>
        <strain evidence="5 6">1N</strain>
    </source>
</reference>
<dbReference type="Gene3D" id="3.40.50.2000">
    <property type="entry name" value="Glycogen Phosphorylase B"/>
    <property type="match status" value="2"/>
</dbReference>
<dbReference type="SUPFAM" id="SSF53756">
    <property type="entry name" value="UDP-Glycosyltransferase/glycogen phosphorylase"/>
    <property type="match status" value="1"/>
</dbReference>
<feature type="domain" description="Glycosyltransferase subfamily 4-like N-terminal" evidence="4">
    <location>
        <begin position="130"/>
        <end position="200"/>
    </location>
</feature>
<evidence type="ECO:0000256" key="2">
    <source>
        <dbReference type="SAM" id="MobiDB-lite"/>
    </source>
</evidence>
<feature type="domain" description="Glycosyl transferase family 1" evidence="3">
    <location>
        <begin position="220"/>
        <end position="372"/>
    </location>
</feature>
<feature type="compositionally biased region" description="Basic and acidic residues" evidence="2">
    <location>
        <begin position="1"/>
        <end position="15"/>
    </location>
</feature>
<dbReference type="InterPro" id="IPR028098">
    <property type="entry name" value="Glyco_trans_4-like_N"/>
</dbReference>
<dbReference type="CDD" id="cd03809">
    <property type="entry name" value="GT4_MtfB-like"/>
    <property type="match status" value="1"/>
</dbReference>
<keyword evidence="1" id="KW-0808">Transferase</keyword>